<dbReference type="GO" id="GO:0004523">
    <property type="term" value="F:RNA-DNA hybrid ribonuclease activity"/>
    <property type="evidence" value="ECO:0007669"/>
    <property type="project" value="InterPro"/>
</dbReference>
<dbReference type="Proteomes" id="UP000026915">
    <property type="component" value="Chromosome 2"/>
</dbReference>
<gene>
    <name evidence="2" type="ORF">TCM_007453</name>
</gene>
<name>A0A061E2C6_THECC</name>
<keyword evidence="3" id="KW-1185">Reference proteome</keyword>
<dbReference type="PANTHER" id="PTHR33116:SF75">
    <property type="entry name" value="RIBONUCLEASE H PROTEIN"/>
    <property type="match status" value="1"/>
</dbReference>
<dbReference type="eggNOG" id="KOG1075">
    <property type="taxonomic scope" value="Eukaryota"/>
</dbReference>
<protein>
    <recommendedName>
        <fullName evidence="1">RNase H type-1 domain-containing protein</fullName>
    </recommendedName>
</protein>
<dbReference type="GO" id="GO:0003676">
    <property type="term" value="F:nucleic acid binding"/>
    <property type="evidence" value="ECO:0007669"/>
    <property type="project" value="InterPro"/>
</dbReference>
<dbReference type="Pfam" id="PF13456">
    <property type="entry name" value="RVT_3"/>
    <property type="match status" value="1"/>
</dbReference>
<dbReference type="InterPro" id="IPR002156">
    <property type="entry name" value="RNaseH_domain"/>
</dbReference>
<evidence type="ECO:0000313" key="2">
    <source>
        <dbReference type="EMBL" id="EOX98767.1"/>
    </source>
</evidence>
<proteinExistence type="predicted"/>
<dbReference type="Gramene" id="EOX98767">
    <property type="protein sequence ID" value="EOX98767"/>
    <property type="gene ID" value="TCM_007453"/>
</dbReference>
<dbReference type="AlphaFoldDB" id="A0A061E2C6"/>
<dbReference type="PANTHER" id="PTHR33116">
    <property type="entry name" value="REVERSE TRANSCRIPTASE ZINC-BINDING DOMAIN-CONTAINING PROTEIN-RELATED-RELATED"/>
    <property type="match status" value="1"/>
</dbReference>
<dbReference type="CDD" id="cd06222">
    <property type="entry name" value="RNase_H_like"/>
    <property type="match status" value="1"/>
</dbReference>
<evidence type="ECO:0000259" key="1">
    <source>
        <dbReference type="Pfam" id="PF13456"/>
    </source>
</evidence>
<dbReference type="EMBL" id="CM001880">
    <property type="protein sequence ID" value="EOX98767.1"/>
    <property type="molecule type" value="Genomic_DNA"/>
</dbReference>
<dbReference type="HOGENOM" id="CLU_1221523_0_0_1"/>
<feature type="domain" description="RNase H type-1" evidence="1">
    <location>
        <begin position="148"/>
        <end position="223"/>
    </location>
</feature>
<dbReference type="InParanoid" id="A0A061E2C6"/>
<dbReference type="InterPro" id="IPR044730">
    <property type="entry name" value="RNase_H-like_dom_plant"/>
</dbReference>
<evidence type="ECO:0000313" key="3">
    <source>
        <dbReference type="Proteomes" id="UP000026915"/>
    </source>
</evidence>
<accession>A0A061E2C6</accession>
<reference evidence="2 3" key="1">
    <citation type="journal article" date="2013" name="Genome Biol.">
        <title>The genome sequence of the most widely cultivated cacao type and its use to identify candidate genes regulating pod color.</title>
        <authorList>
            <person name="Motamayor J.C."/>
            <person name="Mockaitis K."/>
            <person name="Schmutz J."/>
            <person name="Haiminen N."/>
            <person name="Iii D.L."/>
            <person name="Cornejo O."/>
            <person name="Findley S.D."/>
            <person name="Zheng P."/>
            <person name="Utro F."/>
            <person name="Royaert S."/>
            <person name="Saski C."/>
            <person name="Jenkins J."/>
            <person name="Podicheti R."/>
            <person name="Zhao M."/>
            <person name="Scheffler B.E."/>
            <person name="Stack J.C."/>
            <person name="Feltus F.A."/>
            <person name="Mustiga G.M."/>
            <person name="Amores F."/>
            <person name="Phillips W."/>
            <person name="Marelli J.P."/>
            <person name="May G.D."/>
            <person name="Shapiro H."/>
            <person name="Ma J."/>
            <person name="Bustamante C.D."/>
            <person name="Schnell R.J."/>
            <person name="Main D."/>
            <person name="Gilbert D."/>
            <person name="Parida L."/>
            <person name="Kuhn D.N."/>
        </authorList>
    </citation>
    <scope>NUCLEOTIDE SEQUENCE [LARGE SCALE GENOMIC DNA]</scope>
    <source>
        <strain evidence="3">cv. Matina 1-6</strain>
    </source>
</reference>
<sequence>MAFWNPVIEKVEKKLSGWKSRMLSLEGRISLLKSVLVSLPTFYMSLFKILVRVKNKLERLQRSFLWGDCDEKRKVHYVNWEKLGNILKDFQISRELKDEMVWKCEDRVQCWETSKIRVASLANAKWPNVYPLVLTIFIPKVGCGDGVAQGCLGLAGIRGILRNEKGEVLLTFSKPISIANSTIAEVHAVNEAFLIFSASRWRGNHSLLIESDVWNIVRWIKDPAKAP</sequence>
<organism evidence="2 3">
    <name type="scientific">Theobroma cacao</name>
    <name type="common">Cacao</name>
    <name type="synonym">Cocoa</name>
    <dbReference type="NCBI Taxonomy" id="3641"/>
    <lineage>
        <taxon>Eukaryota</taxon>
        <taxon>Viridiplantae</taxon>
        <taxon>Streptophyta</taxon>
        <taxon>Embryophyta</taxon>
        <taxon>Tracheophyta</taxon>
        <taxon>Spermatophyta</taxon>
        <taxon>Magnoliopsida</taxon>
        <taxon>eudicotyledons</taxon>
        <taxon>Gunneridae</taxon>
        <taxon>Pentapetalae</taxon>
        <taxon>rosids</taxon>
        <taxon>malvids</taxon>
        <taxon>Malvales</taxon>
        <taxon>Malvaceae</taxon>
        <taxon>Byttnerioideae</taxon>
        <taxon>Theobroma</taxon>
    </lineage>
</organism>